<dbReference type="GO" id="GO:0001156">
    <property type="term" value="F:TFIIIC-class transcription factor complex binding"/>
    <property type="evidence" value="ECO:0007669"/>
    <property type="project" value="TreeGrafter"/>
</dbReference>
<protein>
    <recommendedName>
        <fullName evidence="1">Myb-like domain-containing protein</fullName>
    </recommendedName>
</protein>
<dbReference type="PANTHER" id="PTHR22929">
    <property type="entry name" value="RNA POLYMERASE III TRANSCRIPTION INITIATION FACTOR B"/>
    <property type="match status" value="1"/>
</dbReference>
<dbReference type="OrthoDB" id="272624at2759"/>
<dbReference type="PANTHER" id="PTHR22929:SF0">
    <property type="entry name" value="TRANSCRIPTION FACTOR TFIIIB COMPONENT B'' HOMOLOG"/>
    <property type="match status" value="1"/>
</dbReference>
<dbReference type="InterPro" id="IPR009057">
    <property type="entry name" value="Homeodomain-like_sf"/>
</dbReference>
<evidence type="ECO:0000259" key="1">
    <source>
        <dbReference type="SMART" id="SM00717"/>
    </source>
</evidence>
<dbReference type="AlphaFoldDB" id="S8CUX2"/>
<dbReference type="Gene3D" id="1.10.10.60">
    <property type="entry name" value="Homeodomain-like"/>
    <property type="match status" value="1"/>
</dbReference>
<dbReference type="GO" id="GO:0000126">
    <property type="term" value="C:transcription factor TFIIIB complex"/>
    <property type="evidence" value="ECO:0007669"/>
    <property type="project" value="TreeGrafter"/>
</dbReference>
<dbReference type="CDD" id="cd00167">
    <property type="entry name" value="SANT"/>
    <property type="match status" value="1"/>
</dbReference>
<dbReference type="EMBL" id="AUSU01001626">
    <property type="protein sequence ID" value="EPS70590.1"/>
    <property type="molecule type" value="Genomic_DNA"/>
</dbReference>
<feature type="non-terminal residue" evidence="2">
    <location>
        <position position="128"/>
    </location>
</feature>
<sequence length="128" mass="15061">SNRENEVGEGDAAAVEDATLYFNYQTYMDKPRPIRWSKQDTETFYEAIRQFGTDLSLIQQLFPGLTRQQIKLKYKKEERQHPFRLHEAVTNRPKDHSHFKMVIERLQQIAAEQNKKEDEEEGGETSEG</sequence>
<evidence type="ECO:0000313" key="2">
    <source>
        <dbReference type="EMBL" id="EPS70590.1"/>
    </source>
</evidence>
<feature type="non-terminal residue" evidence="2">
    <location>
        <position position="1"/>
    </location>
</feature>
<dbReference type="SUPFAM" id="SSF46689">
    <property type="entry name" value="Homeodomain-like"/>
    <property type="match status" value="1"/>
</dbReference>
<dbReference type="Proteomes" id="UP000015453">
    <property type="component" value="Unassembled WGS sequence"/>
</dbReference>
<reference evidence="2 3" key="1">
    <citation type="journal article" date="2013" name="BMC Genomics">
        <title>The miniature genome of a carnivorous plant Genlisea aurea contains a low number of genes and short non-coding sequences.</title>
        <authorList>
            <person name="Leushkin E.V."/>
            <person name="Sutormin R.A."/>
            <person name="Nabieva E.R."/>
            <person name="Penin A.A."/>
            <person name="Kondrashov A.S."/>
            <person name="Logacheva M.D."/>
        </authorList>
    </citation>
    <scope>NUCLEOTIDE SEQUENCE [LARGE SCALE GENOMIC DNA]</scope>
</reference>
<proteinExistence type="predicted"/>
<evidence type="ECO:0000313" key="3">
    <source>
        <dbReference type="Proteomes" id="UP000015453"/>
    </source>
</evidence>
<keyword evidence="3" id="KW-1185">Reference proteome</keyword>
<feature type="domain" description="Myb-like" evidence="1">
    <location>
        <begin position="32"/>
        <end position="80"/>
    </location>
</feature>
<dbReference type="InterPro" id="IPR001005">
    <property type="entry name" value="SANT/Myb"/>
</dbReference>
<dbReference type="Pfam" id="PF15963">
    <property type="entry name" value="Myb_DNA-bind_7"/>
    <property type="match status" value="1"/>
</dbReference>
<dbReference type="SMART" id="SM00717">
    <property type="entry name" value="SANT"/>
    <property type="match status" value="1"/>
</dbReference>
<dbReference type="GO" id="GO:0070898">
    <property type="term" value="P:RNA polymerase III preinitiation complex assembly"/>
    <property type="evidence" value="ECO:0007669"/>
    <property type="project" value="TreeGrafter"/>
</dbReference>
<gene>
    <name evidence="2" type="ORF">M569_04171</name>
</gene>
<dbReference type="InterPro" id="IPR039467">
    <property type="entry name" value="TFIIIB_B''_Myb"/>
</dbReference>
<name>S8CUX2_9LAMI</name>
<accession>S8CUX2</accession>
<comment type="caution">
    <text evidence="2">The sequence shown here is derived from an EMBL/GenBank/DDBJ whole genome shotgun (WGS) entry which is preliminary data.</text>
</comment>
<organism evidence="2 3">
    <name type="scientific">Genlisea aurea</name>
    <dbReference type="NCBI Taxonomy" id="192259"/>
    <lineage>
        <taxon>Eukaryota</taxon>
        <taxon>Viridiplantae</taxon>
        <taxon>Streptophyta</taxon>
        <taxon>Embryophyta</taxon>
        <taxon>Tracheophyta</taxon>
        <taxon>Spermatophyta</taxon>
        <taxon>Magnoliopsida</taxon>
        <taxon>eudicotyledons</taxon>
        <taxon>Gunneridae</taxon>
        <taxon>Pentapetalae</taxon>
        <taxon>asterids</taxon>
        <taxon>lamiids</taxon>
        <taxon>Lamiales</taxon>
        <taxon>Lentibulariaceae</taxon>
        <taxon>Genlisea</taxon>
    </lineage>
</organism>